<dbReference type="InterPro" id="IPR017981">
    <property type="entry name" value="GPCR_2-like_7TM"/>
</dbReference>
<dbReference type="InterPro" id="IPR051384">
    <property type="entry name" value="Mth_GPCR"/>
</dbReference>
<evidence type="ECO:0000256" key="2">
    <source>
        <dbReference type="ARBA" id="ARBA00022692"/>
    </source>
</evidence>
<evidence type="ECO:0000256" key="4">
    <source>
        <dbReference type="ARBA" id="ARBA00023136"/>
    </source>
</evidence>
<name>A0A0L7LDN4_OPEBR</name>
<evidence type="ECO:0000313" key="8">
    <source>
        <dbReference type="Proteomes" id="UP000037510"/>
    </source>
</evidence>
<reference evidence="7 8" key="1">
    <citation type="journal article" date="2015" name="Genome Biol. Evol.">
        <title>The genome of winter moth (Operophtera brumata) provides a genomic perspective on sexual dimorphism and phenology.</title>
        <authorList>
            <person name="Derks M.F."/>
            <person name="Smit S."/>
            <person name="Salis L."/>
            <person name="Schijlen E."/>
            <person name="Bossers A."/>
            <person name="Mateman C."/>
            <person name="Pijl A.S."/>
            <person name="de Ridder D."/>
            <person name="Groenen M.A."/>
            <person name="Visser M.E."/>
            <person name="Megens H.J."/>
        </authorList>
    </citation>
    <scope>NUCLEOTIDE SEQUENCE [LARGE SCALE GENOMIC DNA]</scope>
    <source>
        <strain evidence="7">WM2013NL</strain>
        <tissue evidence="7">Head and thorax</tissue>
    </source>
</reference>
<dbReference type="PROSITE" id="PS50261">
    <property type="entry name" value="G_PROTEIN_RECEP_F2_4"/>
    <property type="match status" value="1"/>
</dbReference>
<dbReference type="Pfam" id="PF00002">
    <property type="entry name" value="7tm_2"/>
    <property type="match status" value="1"/>
</dbReference>
<evidence type="ECO:0000256" key="3">
    <source>
        <dbReference type="ARBA" id="ARBA00022989"/>
    </source>
</evidence>
<accession>A0A0L7LDN4</accession>
<evidence type="ECO:0000256" key="1">
    <source>
        <dbReference type="ARBA" id="ARBA00004141"/>
    </source>
</evidence>
<evidence type="ECO:0000259" key="6">
    <source>
        <dbReference type="PROSITE" id="PS50261"/>
    </source>
</evidence>
<feature type="domain" description="G-protein coupled receptors family 2 profile 2" evidence="6">
    <location>
        <begin position="1"/>
        <end position="93"/>
    </location>
</feature>
<comment type="caution">
    <text evidence="7">The sequence shown here is derived from an EMBL/GenBank/DDBJ whole genome shotgun (WGS) entry which is preliminary data.</text>
</comment>
<dbReference type="Gene3D" id="1.20.1070.10">
    <property type="entry name" value="Rhodopsin 7-helix transmembrane proteins"/>
    <property type="match status" value="1"/>
</dbReference>
<organism evidence="7 8">
    <name type="scientific">Operophtera brumata</name>
    <name type="common">Winter moth</name>
    <name type="synonym">Phalaena brumata</name>
    <dbReference type="NCBI Taxonomy" id="104452"/>
    <lineage>
        <taxon>Eukaryota</taxon>
        <taxon>Metazoa</taxon>
        <taxon>Ecdysozoa</taxon>
        <taxon>Arthropoda</taxon>
        <taxon>Hexapoda</taxon>
        <taxon>Insecta</taxon>
        <taxon>Pterygota</taxon>
        <taxon>Neoptera</taxon>
        <taxon>Endopterygota</taxon>
        <taxon>Lepidoptera</taxon>
        <taxon>Glossata</taxon>
        <taxon>Ditrysia</taxon>
        <taxon>Geometroidea</taxon>
        <taxon>Geometridae</taxon>
        <taxon>Larentiinae</taxon>
        <taxon>Operophtera</taxon>
    </lineage>
</organism>
<dbReference type="STRING" id="104452.A0A0L7LDN4"/>
<keyword evidence="2 5" id="KW-0812">Transmembrane</keyword>
<dbReference type="PANTHER" id="PTHR47154:SF2">
    <property type="entry name" value="G-PROTEIN COUPLED RECEPTOR MTH-RELATED"/>
    <property type="match status" value="1"/>
</dbReference>
<dbReference type="EMBL" id="JTDY01001633">
    <property type="protein sequence ID" value="KOB73291.1"/>
    <property type="molecule type" value="Genomic_DNA"/>
</dbReference>
<feature type="transmembrane region" description="Helical" evidence="5">
    <location>
        <begin position="57"/>
        <end position="77"/>
    </location>
</feature>
<keyword evidence="3 5" id="KW-1133">Transmembrane helix</keyword>
<keyword evidence="7" id="KW-0675">Receptor</keyword>
<dbReference type="GO" id="GO:0007166">
    <property type="term" value="P:cell surface receptor signaling pathway"/>
    <property type="evidence" value="ECO:0007669"/>
    <property type="project" value="InterPro"/>
</dbReference>
<dbReference type="AlphaFoldDB" id="A0A0L7LDN4"/>
<dbReference type="GO" id="GO:0008528">
    <property type="term" value="F:G protein-coupled peptide receptor activity"/>
    <property type="evidence" value="ECO:0007669"/>
    <property type="project" value="TreeGrafter"/>
</dbReference>
<evidence type="ECO:0000256" key="5">
    <source>
        <dbReference type="SAM" id="Phobius"/>
    </source>
</evidence>
<dbReference type="Proteomes" id="UP000037510">
    <property type="component" value="Unassembled WGS sequence"/>
</dbReference>
<keyword evidence="4 5" id="KW-0472">Membrane</keyword>
<protein>
    <submittedName>
        <fullName evidence="7">Putative class B secretin-like G-protein coupled receptor GPRmth4</fullName>
    </submittedName>
</protein>
<comment type="subcellular location">
    <subcellularLocation>
        <location evidence="1">Membrane</location>
        <topology evidence="1">Multi-pass membrane protein</topology>
    </subcellularLocation>
</comment>
<feature type="transmembrane region" description="Helical" evidence="5">
    <location>
        <begin position="12"/>
        <end position="37"/>
    </location>
</feature>
<evidence type="ECO:0000313" key="7">
    <source>
        <dbReference type="EMBL" id="KOB73291.1"/>
    </source>
</evidence>
<keyword evidence="8" id="KW-1185">Reference proteome</keyword>
<proteinExistence type="predicted"/>
<dbReference type="GO" id="GO:0005886">
    <property type="term" value="C:plasma membrane"/>
    <property type="evidence" value="ECO:0007669"/>
    <property type="project" value="TreeGrafter"/>
</dbReference>
<dbReference type="PANTHER" id="PTHR47154">
    <property type="entry name" value="G-PROTEIN COUPLED RECEPTOR MTH-RELATED"/>
    <property type="match status" value="1"/>
</dbReference>
<sequence length="143" mass="16321">MKLMTYSDMNLCAARGFLAYFFIIAAFFWTSAISIQILRSTRNPTLLEHGRSEFGWYALYAWGCPTILTVIMATINFHPGNHSKPGIGLNHCWFLVFRKRVIKAMLRHGWLDCVSKPVEAYLAAGSDCEDNVIQHTDIPMHDH</sequence>
<gene>
    <name evidence="7" type="ORF">OBRU01_08972</name>
</gene>
<dbReference type="InterPro" id="IPR000832">
    <property type="entry name" value="GPCR_2_secretin-like"/>
</dbReference>